<sequence length="75" mass="8794">KAVGRENAADKLDLSPILKEMFSKFYLILMSGIHSYRYLPIFYDVSNYGKDRYFAEVELCKYLTSYVCLCIIYLS</sequence>
<protein>
    <submittedName>
        <fullName evidence="1">Uncharacterized protein</fullName>
    </submittedName>
</protein>
<name>A0A2M7YH20_9BACT</name>
<organism evidence="1 2">
    <name type="scientific">bacterium (Candidatus Ratteibacteria) CG_4_9_14_3_um_filter_41_21</name>
    <dbReference type="NCBI Taxonomy" id="2014289"/>
    <lineage>
        <taxon>Bacteria</taxon>
        <taxon>Candidatus Ratteibacteria</taxon>
    </lineage>
</organism>
<evidence type="ECO:0000313" key="1">
    <source>
        <dbReference type="EMBL" id="PJA62269.1"/>
    </source>
</evidence>
<reference evidence="2" key="1">
    <citation type="submission" date="2017-09" db="EMBL/GenBank/DDBJ databases">
        <title>Depth-based differentiation of microbial function through sediment-hosted aquifers and enrichment of novel symbionts in the deep terrestrial subsurface.</title>
        <authorList>
            <person name="Probst A.J."/>
            <person name="Ladd B."/>
            <person name="Jarett J.K."/>
            <person name="Geller-Mcgrath D.E."/>
            <person name="Sieber C.M.K."/>
            <person name="Emerson J.B."/>
            <person name="Anantharaman K."/>
            <person name="Thomas B.C."/>
            <person name="Malmstrom R."/>
            <person name="Stieglmeier M."/>
            <person name="Klingl A."/>
            <person name="Woyke T."/>
            <person name="Ryan C.M."/>
            <person name="Banfield J.F."/>
        </authorList>
    </citation>
    <scope>NUCLEOTIDE SEQUENCE [LARGE SCALE GENOMIC DNA]</scope>
</reference>
<gene>
    <name evidence="1" type="ORF">CO162_01960</name>
</gene>
<dbReference type="EMBL" id="PFWI01000064">
    <property type="protein sequence ID" value="PJA62269.1"/>
    <property type="molecule type" value="Genomic_DNA"/>
</dbReference>
<accession>A0A2M7YH20</accession>
<dbReference type="AlphaFoldDB" id="A0A2M7YH20"/>
<proteinExistence type="predicted"/>
<feature type="non-terminal residue" evidence="1">
    <location>
        <position position="1"/>
    </location>
</feature>
<evidence type="ECO:0000313" key="2">
    <source>
        <dbReference type="Proteomes" id="UP000229213"/>
    </source>
</evidence>
<comment type="caution">
    <text evidence="1">The sequence shown here is derived from an EMBL/GenBank/DDBJ whole genome shotgun (WGS) entry which is preliminary data.</text>
</comment>
<dbReference type="Proteomes" id="UP000229213">
    <property type="component" value="Unassembled WGS sequence"/>
</dbReference>